<protein>
    <recommendedName>
        <fullName evidence="2 8">Biotin carboxyl carrier protein of acetyl-CoA carboxylase</fullName>
    </recommendedName>
</protein>
<comment type="pathway">
    <text evidence="1 8">Lipid metabolism; fatty acid biosynthesis.</text>
</comment>
<dbReference type="CDD" id="cd06850">
    <property type="entry name" value="biotinyl_domain"/>
    <property type="match status" value="1"/>
</dbReference>
<evidence type="ECO:0000256" key="1">
    <source>
        <dbReference type="ARBA" id="ARBA00005194"/>
    </source>
</evidence>
<dbReference type="GO" id="GO:0006633">
    <property type="term" value="P:fatty acid biosynthetic process"/>
    <property type="evidence" value="ECO:0007669"/>
    <property type="project" value="UniProtKB-UniPathway"/>
</dbReference>
<dbReference type="STRING" id="1120989.SAMN02745227_01496"/>
<keyword evidence="3 8" id="KW-0444">Lipid biosynthesis</keyword>
<proteinExistence type="predicted"/>
<dbReference type="RefSeq" id="WP_072907592.1">
    <property type="nucleotide sequence ID" value="NZ_FRAI01000016.1"/>
</dbReference>
<evidence type="ECO:0000259" key="9">
    <source>
        <dbReference type="PROSITE" id="PS50968"/>
    </source>
</evidence>
<organism evidence="10 11">
    <name type="scientific">Anaerobranca californiensis DSM 14826</name>
    <dbReference type="NCBI Taxonomy" id="1120989"/>
    <lineage>
        <taxon>Bacteria</taxon>
        <taxon>Bacillati</taxon>
        <taxon>Bacillota</taxon>
        <taxon>Clostridia</taxon>
        <taxon>Eubacteriales</taxon>
        <taxon>Proteinivoracaceae</taxon>
        <taxon>Anaerobranca</taxon>
    </lineage>
</organism>
<dbReference type="PANTHER" id="PTHR45266:SF3">
    <property type="entry name" value="OXALOACETATE DECARBOXYLASE ALPHA CHAIN"/>
    <property type="match status" value="1"/>
</dbReference>
<dbReference type="PANTHER" id="PTHR45266">
    <property type="entry name" value="OXALOACETATE DECARBOXYLASE ALPHA CHAIN"/>
    <property type="match status" value="1"/>
</dbReference>
<dbReference type="SUPFAM" id="SSF51230">
    <property type="entry name" value="Single hybrid motif"/>
    <property type="match status" value="1"/>
</dbReference>
<dbReference type="UniPathway" id="UPA00094"/>
<dbReference type="Pfam" id="PF00364">
    <property type="entry name" value="Biotin_lipoyl"/>
    <property type="match status" value="1"/>
</dbReference>
<reference evidence="11" key="1">
    <citation type="submission" date="2016-11" db="EMBL/GenBank/DDBJ databases">
        <authorList>
            <person name="Varghese N."/>
            <person name="Submissions S."/>
        </authorList>
    </citation>
    <scope>NUCLEOTIDE SEQUENCE [LARGE SCALE GENOMIC DNA]</scope>
    <source>
        <strain evidence="11">DSM 14826</strain>
    </source>
</reference>
<dbReference type="Gene3D" id="2.40.50.100">
    <property type="match status" value="1"/>
</dbReference>
<dbReference type="InterPro" id="IPR011053">
    <property type="entry name" value="Single_hybrid_motif"/>
</dbReference>
<evidence type="ECO:0000313" key="11">
    <source>
        <dbReference type="Proteomes" id="UP000243547"/>
    </source>
</evidence>
<dbReference type="PRINTS" id="PR01071">
    <property type="entry name" value="ACOABIOTINCC"/>
</dbReference>
<evidence type="ECO:0000256" key="5">
    <source>
        <dbReference type="ARBA" id="ARBA00023098"/>
    </source>
</evidence>
<keyword evidence="11" id="KW-1185">Reference proteome</keyword>
<dbReference type="OrthoDB" id="9811735at2"/>
<evidence type="ECO:0000256" key="7">
    <source>
        <dbReference type="ARBA" id="ARBA00023267"/>
    </source>
</evidence>
<dbReference type="Proteomes" id="UP000243547">
    <property type="component" value="Unassembled WGS sequence"/>
</dbReference>
<evidence type="ECO:0000256" key="4">
    <source>
        <dbReference type="ARBA" id="ARBA00022832"/>
    </source>
</evidence>
<evidence type="ECO:0000256" key="8">
    <source>
        <dbReference type="RuleBase" id="RU364072"/>
    </source>
</evidence>
<name>A0A1M6PPG3_9FIRM</name>
<evidence type="ECO:0000256" key="6">
    <source>
        <dbReference type="ARBA" id="ARBA00023160"/>
    </source>
</evidence>
<keyword evidence="6 8" id="KW-0275">Fatty acid biosynthesis</keyword>
<dbReference type="GO" id="GO:0003989">
    <property type="term" value="F:acetyl-CoA carboxylase activity"/>
    <property type="evidence" value="ECO:0007669"/>
    <property type="project" value="InterPro"/>
</dbReference>
<comment type="function">
    <text evidence="8">This protein is a component of the acetyl coenzyme A carboxylase complex; first, biotin carboxylase catalyzes the carboxylation of the carrier protein and then the transcarboxylase transfers the carboxyl group to form malonyl-CoA.</text>
</comment>
<sequence length="166" mass="18794">MKVEDIIKIIEALGKTELTEFYLESHDFVLKMGKGTTNNYGQVEKAEKRQPLEAVNKKELFLEEINDKNKMGENLKENILKENVKENLVKITSPMVGTFYKAPSPDSPPFVQEGDTVKKGDTLCIIEAMKLMNEIESTENGRIVKVLVENGELVEYGQTLFLIEPV</sequence>
<keyword evidence="5 8" id="KW-0443">Lipid metabolism</keyword>
<dbReference type="PROSITE" id="PS50968">
    <property type="entry name" value="BIOTINYL_LIPOYL"/>
    <property type="match status" value="1"/>
</dbReference>
<gene>
    <name evidence="10" type="ORF">SAMN02745227_01496</name>
</gene>
<dbReference type="InterPro" id="IPR001882">
    <property type="entry name" value="Biotin_BS"/>
</dbReference>
<evidence type="ECO:0000313" key="10">
    <source>
        <dbReference type="EMBL" id="SHK09825.1"/>
    </source>
</evidence>
<feature type="domain" description="Lipoyl-binding" evidence="9">
    <location>
        <begin position="88"/>
        <end position="164"/>
    </location>
</feature>
<dbReference type="EMBL" id="FRAI01000016">
    <property type="protein sequence ID" value="SHK09825.1"/>
    <property type="molecule type" value="Genomic_DNA"/>
</dbReference>
<keyword evidence="7 8" id="KW-0092">Biotin</keyword>
<dbReference type="GO" id="GO:0009317">
    <property type="term" value="C:acetyl-CoA carboxylase complex"/>
    <property type="evidence" value="ECO:0007669"/>
    <property type="project" value="InterPro"/>
</dbReference>
<dbReference type="AlphaFoldDB" id="A0A1M6PPG3"/>
<evidence type="ECO:0000256" key="3">
    <source>
        <dbReference type="ARBA" id="ARBA00022516"/>
    </source>
</evidence>
<dbReference type="InterPro" id="IPR000089">
    <property type="entry name" value="Biotin_lipoyl"/>
</dbReference>
<dbReference type="InterPro" id="IPR050709">
    <property type="entry name" value="Biotin_Carboxyl_Carrier/Decarb"/>
</dbReference>
<dbReference type="PROSITE" id="PS00188">
    <property type="entry name" value="BIOTIN"/>
    <property type="match status" value="1"/>
</dbReference>
<dbReference type="FunFam" id="2.40.50.100:FF:000003">
    <property type="entry name" value="Acetyl-CoA carboxylase biotin carboxyl carrier protein"/>
    <property type="match status" value="1"/>
</dbReference>
<dbReference type="NCBIfam" id="TIGR00531">
    <property type="entry name" value="BCCP"/>
    <property type="match status" value="1"/>
</dbReference>
<keyword evidence="4 8" id="KW-0276">Fatty acid metabolism</keyword>
<dbReference type="InterPro" id="IPR001249">
    <property type="entry name" value="AcCoA_biotinCC"/>
</dbReference>
<evidence type="ECO:0000256" key="2">
    <source>
        <dbReference type="ARBA" id="ARBA00017562"/>
    </source>
</evidence>
<accession>A0A1M6PPG3</accession>